<dbReference type="GO" id="GO:0001002">
    <property type="term" value="F:RNA polymerase III type 1 promoter sequence-specific DNA binding"/>
    <property type="evidence" value="ECO:0007669"/>
    <property type="project" value="TreeGrafter"/>
</dbReference>
<dbReference type="InterPro" id="IPR019136">
    <property type="entry name" value="TF_IIIC_su-5_HTH"/>
</dbReference>
<gene>
    <name evidence="3" type="ORF">V8G54_014619</name>
</gene>
<keyword evidence="1" id="KW-1133">Transmembrane helix</keyword>
<proteinExistence type="predicted"/>
<dbReference type="PANTHER" id="PTHR13230:SF5">
    <property type="entry name" value="GENERAL TRANSCRIPTION FACTOR 3C POLYPEPTIDE 5"/>
    <property type="match status" value="1"/>
</dbReference>
<evidence type="ECO:0000259" key="2">
    <source>
        <dbReference type="Pfam" id="PF09734"/>
    </source>
</evidence>
<evidence type="ECO:0000256" key="1">
    <source>
        <dbReference type="SAM" id="Phobius"/>
    </source>
</evidence>
<feature type="domain" description="Transcription factor IIIC subunit 5 HTH" evidence="2">
    <location>
        <begin position="73"/>
        <end position="156"/>
    </location>
</feature>
<protein>
    <recommendedName>
        <fullName evidence="2">Transcription factor IIIC subunit 5 HTH domain-containing protein</fullName>
    </recommendedName>
</protein>
<keyword evidence="1" id="KW-0812">Transmembrane</keyword>
<evidence type="ECO:0000313" key="4">
    <source>
        <dbReference type="Proteomes" id="UP001374535"/>
    </source>
</evidence>
<dbReference type="PANTHER" id="PTHR13230">
    <property type="entry name" value="GENERAL TRANSCRIPTION FACTOR IIIC, POLYPEPTIDE 5"/>
    <property type="match status" value="1"/>
</dbReference>
<keyword evidence="1" id="KW-0472">Membrane</keyword>
<dbReference type="Proteomes" id="UP001374535">
    <property type="component" value="Chromosome 5"/>
</dbReference>
<dbReference type="AlphaFoldDB" id="A0AAQ3RW42"/>
<dbReference type="InterPro" id="IPR040454">
    <property type="entry name" value="TF_IIIC_Tfc1/Sfc1"/>
</dbReference>
<keyword evidence="4" id="KW-1185">Reference proteome</keyword>
<dbReference type="PROSITE" id="PS51257">
    <property type="entry name" value="PROKAR_LIPOPROTEIN"/>
    <property type="match status" value="1"/>
</dbReference>
<organism evidence="3 4">
    <name type="scientific">Vigna mungo</name>
    <name type="common">Black gram</name>
    <name type="synonym">Phaseolus mungo</name>
    <dbReference type="NCBI Taxonomy" id="3915"/>
    <lineage>
        <taxon>Eukaryota</taxon>
        <taxon>Viridiplantae</taxon>
        <taxon>Streptophyta</taxon>
        <taxon>Embryophyta</taxon>
        <taxon>Tracheophyta</taxon>
        <taxon>Spermatophyta</taxon>
        <taxon>Magnoliopsida</taxon>
        <taxon>eudicotyledons</taxon>
        <taxon>Gunneridae</taxon>
        <taxon>Pentapetalae</taxon>
        <taxon>rosids</taxon>
        <taxon>fabids</taxon>
        <taxon>Fabales</taxon>
        <taxon>Fabaceae</taxon>
        <taxon>Papilionoideae</taxon>
        <taxon>50 kb inversion clade</taxon>
        <taxon>NPAAA clade</taxon>
        <taxon>indigoferoid/millettioid clade</taxon>
        <taxon>Phaseoleae</taxon>
        <taxon>Vigna</taxon>
    </lineage>
</organism>
<accession>A0AAQ3RW42</accession>
<dbReference type="GO" id="GO:0000127">
    <property type="term" value="C:transcription factor TFIIIC complex"/>
    <property type="evidence" value="ECO:0007669"/>
    <property type="project" value="InterPro"/>
</dbReference>
<dbReference type="EMBL" id="CP144696">
    <property type="protein sequence ID" value="WVZ10089.1"/>
    <property type="molecule type" value="Genomic_DNA"/>
</dbReference>
<dbReference type="GO" id="GO:0006384">
    <property type="term" value="P:transcription initiation at RNA polymerase III promoter"/>
    <property type="evidence" value="ECO:0007669"/>
    <property type="project" value="InterPro"/>
</dbReference>
<dbReference type="Pfam" id="PF09734">
    <property type="entry name" value="Tau95"/>
    <property type="match status" value="1"/>
</dbReference>
<dbReference type="GO" id="GO:0001003">
    <property type="term" value="F:RNA polymerase III type 2 promoter sequence-specific DNA binding"/>
    <property type="evidence" value="ECO:0007669"/>
    <property type="project" value="TreeGrafter"/>
</dbReference>
<feature type="transmembrane region" description="Helical" evidence="1">
    <location>
        <begin position="19"/>
        <end position="40"/>
    </location>
</feature>
<sequence>MSLCCKHIAVFAEDWSNGYYKYTAACVVSGAAGCGLMLGFNCKMDMEMEPVLALDFDIKDILLSIGRIIKVNWEEYIPQGSDQWELQMVVSGMFDERPIWSKNSLTERLHKKGLSFSHGMLRRLLSRISYYFSSGPFLRFWIKKGYDPRKDPNSRM</sequence>
<reference evidence="3 4" key="1">
    <citation type="journal article" date="2023" name="Life. Sci Alliance">
        <title>Evolutionary insights into 3D genome organization and epigenetic landscape of Vigna mungo.</title>
        <authorList>
            <person name="Junaid A."/>
            <person name="Singh B."/>
            <person name="Bhatia S."/>
        </authorList>
    </citation>
    <scope>NUCLEOTIDE SEQUENCE [LARGE SCALE GENOMIC DNA]</scope>
    <source>
        <strain evidence="3">Urdbean</strain>
    </source>
</reference>
<name>A0AAQ3RW42_VIGMU</name>
<evidence type="ECO:0000313" key="3">
    <source>
        <dbReference type="EMBL" id="WVZ10089.1"/>
    </source>
</evidence>